<dbReference type="Pfam" id="PF13277">
    <property type="entry name" value="YmdB"/>
    <property type="match status" value="1"/>
</dbReference>
<keyword evidence="3" id="KW-0408">Iron</keyword>
<organism evidence="7 8">
    <name type="scientific">Candidatus Desantisbacteria bacterium CG2_30_40_21</name>
    <dbReference type="NCBI Taxonomy" id="1817895"/>
    <lineage>
        <taxon>Bacteria</taxon>
        <taxon>Candidatus Desantisiibacteriota</taxon>
    </lineage>
</organism>
<dbReference type="GO" id="GO:0004113">
    <property type="term" value="F:2',3'-cyclic-nucleotide 3'-phosphodiesterase activity"/>
    <property type="evidence" value="ECO:0007669"/>
    <property type="project" value="TreeGrafter"/>
</dbReference>
<name>A0A1J5DT84_9BACT</name>
<reference evidence="7 8" key="1">
    <citation type="journal article" date="2016" name="Environ. Microbiol.">
        <title>Genomic resolution of a cold subsurface aquifer community provides metabolic insights for novel microbes adapted to high CO concentrations.</title>
        <authorList>
            <person name="Probst A.J."/>
            <person name="Castelle C.J."/>
            <person name="Singh A."/>
            <person name="Brown C.T."/>
            <person name="Anantharaman K."/>
            <person name="Sharon I."/>
            <person name="Hug L.A."/>
            <person name="Burstein D."/>
            <person name="Emerson J.B."/>
            <person name="Thomas B.C."/>
            <person name="Banfield J.F."/>
        </authorList>
    </citation>
    <scope>NUCLEOTIDE SEQUENCE [LARGE SCALE GENOMIC DNA]</scope>
    <source>
        <strain evidence="7">CG2_30_40_21</strain>
    </source>
</reference>
<accession>A0A1J5DT84</accession>
<keyword evidence="1 6" id="KW-0479">Metal-binding</keyword>
<dbReference type="Gene3D" id="3.60.21.10">
    <property type="match status" value="1"/>
</dbReference>
<dbReference type="PIRSF" id="PIRSF004789">
    <property type="entry name" value="DR1281"/>
    <property type="match status" value="1"/>
</dbReference>
<feature type="binding site" evidence="6">
    <location>
        <position position="40"/>
    </location>
    <ligand>
        <name>Fe cation</name>
        <dbReference type="ChEBI" id="CHEBI:24875"/>
        <label>1</label>
    </ligand>
</feature>
<evidence type="ECO:0000313" key="7">
    <source>
        <dbReference type="EMBL" id="OIP39277.1"/>
    </source>
</evidence>
<evidence type="ECO:0000256" key="5">
    <source>
        <dbReference type="PIRSR" id="PIRSR004789-50"/>
    </source>
</evidence>
<feature type="binding site" evidence="6">
    <location>
        <position position="39"/>
    </location>
    <ligand>
        <name>Fe cation</name>
        <dbReference type="ChEBI" id="CHEBI:24875"/>
        <label>1</label>
    </ligand>
</feature>
<dbReference type="FunFam" id="3.60.21.10:FF:000016">
    <property type="entry name" value="Putative metallophosphoesterase"/>
    <property type="match status" value="1"/>
</dbReference>
<protein>
    <submittedName>
        <fullName evidence="7">Metallophosphoesterase</fullName>
    </submittedName>
</protein>
<dbReference type="Proteomes" id="UP000183085">
    <property type="component" value="Unassembled WGS sequence"/>
</dbReference>
<evidence type="ECO:0000256" key="4">
    <source>
        <dbReference type="ARBA" id="ARBA00061401"/>
    </source>
</evidence>
<dbReference type="STRING" id="1817895.AUJ95_05735"/>
<comment type="caution">
    <text evidence="7">The sequence shown here is derived from an EMBL/GenBank/DDBJ whole genome shotgun (WGS) entry which is preliminary data.</text>
</comment>
<feature type="binding site" evidence="6">
    <location>
        <position position="8"/>
    </location>
    <ligand>
        <name>Fe cation</name>
        <dbReference type="ChEBI" id="CHEBI:24875"/>
        <label>1</label>
    </ligand>
</feature>
<dbReference type="GO" id="GO:0046872">
    <property type="term" value="F:metal ion binding"/>
    <property type="evidence" value="ECO:0007669"/>
    <property type="project" value="UniProtKB-KW"/>
</dbReference>
<dbReference type="NCBIfam" id="TIGR00282">
    <property type="entry name" value="TIGR00282 family metallophosphoesterase"/>
    <property type="match status" value="1"/>
</dbReference>
<dbReference type="SUPFAM" id="SSF56300">
    <property type="entry name" value="Metallo-dependent phosphatases"/>
    <property type="match status" value="1"/>
</dbReference>
<feature type="binding site" evidence="6">
    <location>
        <position position="177"/>
    </location>
    <ligand>
        <name>Fe cation</name>
        <dbReference type="ChEBI" id="CHEBI:24875"/>
        <label>1</label>
    </ligand>
</feature>
<feature type="binding site" evidence="6">
    <location>
        <position position="39"/>
    </location>
    <ligand>
        <name>Fe cation</name>
        <dbReference type="ChEBI" id="CHEBI:24875"/>
        <label>2</label>
    </ligand>
</feature>
<keyword evidence="2" id="KW-0378">Hydrolase</keyword>
<evidence type="ECO:0000313" key="8">
    <source>
        <dbReference type="Proteomes" id="UP000183085"/>
    </source>
</evidence>
<feature type="binding site" evidence="6">
    <location>
        <position position="150"/>
    </location>
    <ligand>
        <name>Fe cation</name>
        <dbReference type="ChEBI" id="CHEBI:24875"/>
        <label>2</label>
    </ligand>
</feature>
<dbReference type="InterPro" id="IPR029052">
    <property type="entry name" value="Metallo-depent_PP-like"/>
</dbReference>
<dbReference type="AlphaFoldDB" id="A0A1J5DT84"/>
<dbReference type="CDD" id="cd07382">
    <property type="entry name" value="MPP_DR1281"/>
    <property type="match status" value="1"/>
</dbReference>
<comment type="similarity">
    <text evidence="4">Belongs to the YmdB-like family.</text>
</comment>
<feature type="binding site" evidence="6">
    <location>
        <position position="67"/>
    </location>
    <ligand>
        <name>Fe cation</name>
        <dbReference type="ChEBI" id="CHEBI:24875"/>
        <label>2</label>
    </ligand>
</feature>
<evidence type="ECO:0000256" key="2">
    <source>
        <dbReference type="ARBA" id="ARBA00022801"/>
    </source>
</evidence>
<evidence type="ECO:0000256" key="1">
    <source>
        <dbReference type="ARBA" id="ARBA00022723"/>
    </source>
</evidence>
<proteinExistence type="inferred from homology"/>
<gene>
    <name evidence="7" type="ORF">AUJ95_05735</name>
</gene>
<evidence type="ECO:0000256" key="3">
    <source>
        <dbReference type="ARBA" id="ARBA00023004"/>
    </source>
</evidence>
<dbReference type="EMBL" id="MNYI01000154">
    <property type="protein sequence ID" value="OIP39277.1"/>
    <property type="molecule type" value="Genomic_DNA"/>
</dbReference>
<evidence type="ECO:0000256" key="6">
    <source>
        <dbReference type="PIRSR" id="PIRSR004789-51"/>
    </source>
</evidence>
<feature type="binding site" evidence="6">
    <location>
        <position position="175"/>
    </location>
    <ligand>
        <name>Fe cation</name>
        <dbReference type="ChEBI" id="CHEBI:24875"/>
        <label>2</label>
    </ligand>
</feature>
<feature type="active site" description="Proton donor" evidence="5">
    <location>
        <position position="68"/>
    </location>
</feature>
<dbReference type="InterPro" id="IPR005235">
    <property type="entry name" value="YmdB-like"/>
</dbReference>
<dbReference type="PANTHER" id="PTHR36303">
    <property type="entry name" value="2',3'-CYCLIC-NUCLEOTIDE 2'-PHOSPHODIESTERASE"/>
    <property type="match status" value="1"/>
</dbReference>
<dbReference type="PANTHER" id="PTHR36303:SF1">
    <property type="entry name" value="2',3'-CYCLIC-NUCLEOTIDE 2'-PHOSPHODIESTERASE"/>
    <property type="match status" value="1"/>
</dbReference>
<sequence>MRILLIGDIIGKKGREIVASMLPEFKQEEKIDFCIANGENLAGGFGMTPKAVQQAYTAGVDVLTGGNHIWSKKEIYQIIDNDEKILRPLNYPPGVPGQGGRIYTVNNQQIGVISLCGRVFMDALDCPFRTVMAEVKKMRAETPNIIVDFHAEATSEKIAMGLYLDGLVSAVIGTHTHVQTADERILPEGTAYITDTGMVGAKNSVIGVDSATIIKRYLTLMPHRFEVTKTGPGIFCGVIMEISSDTGNALSIRRIQQEI</sequence>